<dbReference type="Gene3D" id="3.60.21.10">
    <property type="match status" value="1"/>
</dbReference>
<dbReference type="PANTHER" id="PTHR43143">
    <property type="entry name" value="METALLOPHOSPHOESTERASE, CALCINEURIN SUPERFAMILY"/>
    <property type="match status" value="1"/>
</dbReference>
<reference evidence="2" key="1">
    <citation type="submission" date="2019-11" db="EMBL/GenBank/DDBJ databases">
        <authorList>
            <person name="Feng L."/>
        </authorList>
    </citation>
    <scope>NUCLEOTIDE SEQUENCE</scope>
    <source>
        <strain evidence="2">BovatusLFYP28</strain>
    </source>
</reference>
<proteinExistence type="predicted"/>
<sequence length="268" mass="31149">MMKRKNLYALFSCLFLSGCGMIDYHPYDVRISGETEVNAHNMERIEANCQGKTTIRFVTMGDSQRWYDETEDFVKAINQRNDIDFVIHGGDMSDFGLTKEFLWQRDIMNGLHVPYVALIGNHDCLGTGAETYKAVFGPTNFSFIAGDVKFVCLNTNALEYDYSEPVPDFTFMENEITNRRDEFEKTVICMHARPYTDVFNDNVAKVFQHYVKQYAGIQFCTAAHTHHHQDDVIFDDGIHYVTSDCMDYRTYLVFTITPEKYEYELVKY</sequence>
<dbReference type="SUPFAM" id="SSF56300">
    <property type="entry name" value="Metallo-dependent phosphatases"/>
    <property type="match status" value="1"/>
</dbReference>
<dbReference type="PROSITE" id="PS51257">
    <property type="entry name" value="PROKAR_LIPOPROTEIN"/>
    <property type="match status" value="1"/>
</dbReference>
<dbReference type="Pfam" id="PF00149">
    <property type="entry name" value="Metallophos"/>
    <property type="match status" value="1"/>
</dbReference>
<dbReference type="AlphaFoldDB" id="A0A6N2XMA1"/>
<evidence type="ECO:0000259" key="1">
    <source>
        <dbReference type="Pfam" id="PF00149"/>
    </source>
</evidence>
<dbReference type="EMBL" id="CACRTD010000090">
    <property type="protein sequence ID" value="VYT54760.1"/>
    <property type="molecule type" value="Genomic_DNA"/>
</dbReference>
<dbReference type="InterPro" id="IPR004843">
    <property type="entry name" value="Calcineurin-like_PHP"/>
</dbReference>
<name>A0A6N2XMA1_BACOV</name>
<organism evidence="2">
    <name type="scientific">Bacteroides ovatus</name>
    <dbReference type="NCBI Taxonomy" id="28116"/>
    <lineage>
        <taxon>Bacteria</taxon>
        <taxon>Pseudomonadati</taxon>
        <taxon>Bacteroidota</taxon>
        <taxon>Bacteroidia</taxon>
        <taxon>Bacteroidales</taxon>
        <taxon>Bacteroidaceae</taxon>
        <taxon>Bacteroides</taxon>
    </lineage>
</organism>
<gene>
    <name evidence="2" type="ORF">BOLFYP28_04700</name>
</gene>
<dbReference type="GO" id="GO:0016787">
    <property type="term" value="F:hydrolase activity"/>
    <property type="evidence" value="ECO:0007669"/>
    <property type="project" value="InterPro"/>
</dbReference>
<feature type="domain" description="Calcineurin-like phosphoesterase" evidence="1">
    <location>
        <begin position="56"/>
        <end position="227"/>
    </location>
</feature>
<accession>A0A6N2XMA1</accession>
<protein>
    <submittedName>
        <fullName evidence="2">Calcineurin-like phosphoesterase</fullName>
    </submittedName>
</protein>
<dbReference type="PANTHER" id="PTHR43143:SF1">
    <property type="entry name" value="SERINE_THREONINE-PROTEIN PHOSPHATASE CPPED1"/>
    <property type="match status" value="1"/>
</dbReference>
<evidence type="ECO:0000313" key="2">
    <source>
        <dbReference type="EMBL" id="VYT54760.1"/>
    </source>
</evidence>
<dbReference type="InterPro" id="IPR051918">
    <property type="entry name" value="STPP_CPPED1"/>
</dbReference>
<dbReference type="InterPro" id="IPR029052">
    <property type="entry name" value="Metallo-depent_PP-like"/>
</dbReference>